<evidence type="ECO:0000313" key="1">
    <source>
        <dbReference type="EMBL" id="PIP53372.1"/>
    </source>
</evidence>
<name>A0A2H0B6T6_9BACT</name>
<evidence type="ECO:0000313" key="2">
    <source>
        <dbReference type="Proteomes" id="UP000229459"/>
    </source>
</evidence>
<dbReference type="EMBL" id="PCSR01000032">
    <property type="protein sequence ID" value="PIP53372.1"/>
    <property type="molecule type" value="Genomic_DNA"/>
</dbReference>
<accession>A0A2H0B6T6</accession>
<proteinExistence type="predicted"/>
<protein>
    <submittedName>
        <fullName evidence="1">Uncharacterized protein</fullName>
    </submittedName>
</protein>
<dbReference type="Proteomes" id="UP000229459">
    <property type="component" value="Unassembled WGS sequence"/>
</dbReference>
<comment type="caution">
    <text evidence="1">The sequence shown here is derived from an EMBL/GenBank/DDBJ whole genome shotgun (WGS) entry which is preliminary data.</text>
</comment>
<organism evidence="1 2">
    <name type="scientific">Candidatus Beckwithbacteria bacterium CG23_combo_of_CG06-09_8_20_14_all_34_8</name>
    <dbReference type="NCBI Taxonomy" id="1974497"/>
    <lineage>
        <taxon>Bacteria</taxon>
        <taxon>Candidatus Beckwithiibacteriota</taxon>
    </lineage>
</organism>
<gene>
    <name evidence="1" type="ORF">COX08_01360</name>
</gene>
<sequence length="142" mass="16178">MNSKNNIQILLGRDGIISAYEKSLEAKSLDIICLSQNYARVLGEWFDKSYAPKLFKSEIKTREILGDNADNRSYASKKDKQKNQVAFLFDDVKNETDFIVSDDFVILVSFNPNNPFAIVIDDKETIAGMKSKFEIIWNSALK</sequence>
<reference evidence="1 2" key="1">
    <citation type="submission" date="2017-09" db="EMBL/GenBank/DDBJ databases">
        <title>Depth-based differentiation of microbial function through sediment-hosted aquifers and enrichment of novel symbionts in the deep terrestrial subsurface.</title>
        <authorList>
            <person name="Probst A.J."/>
            <person name="Ladd B."/>
            <person name="Jarett J.K."/>
            <person name="Geller-Mcgrath D.E."/>
            <person name="Sieber C.M."/>
            <person name="Emerson J.B."/>
            <person name="Anantharaman K."/>
            <person name="Thomas B.C."/>
            <person name="Malmstrom R."/>
            <person name="Stieglmeier M."/>
            <person name="Klingl A."/>
            <person name="Woyke T."/>
            <person name="Ryan C.M."/>
            <person name="Banfield J.F."/>
        </authorList>
    </citation>
    <scope>NUCLEOTIDE SEQUENCE [LARGE SCALE GENOMIC DNA]</scope>
    <source>
        <strain evidence="1">CG23_combo_of_CG06-09_8_20_14_all_34_8</strain>
    </source>
</reference>
<dbReference type="AlphaFoldDB" id="A0A2H0B6T6"/>